<organism evidence="2 3">
    <name type="scientific">Pisolithus microcarpus 441</name>
    <dbReference type="NCBI Taxonomy" id="765257"/>
    <lineage>
        <taxon>Eukaryota</taxon>
        <taxon>Fungi</taxon>
        <taxon>Dikarya</taxon>
        <taxon>Basidiomycota</taxon>
        <taxon>Agaricomycotina</taxon>
        <taxon>Agaricomycetes</taxon>
        <taxon>Agaricomycetidae</taxon>
        <taxon>Boletales</taxon>
        <taxon>Sclerodermatineae</taxon>
        <taxon>Pisolithaceae</taxon>
        <taxon>Pisolithus</taxon>
    </lineage>
</organism>
<evidence type="ECO:0000313" key="3">
    <source>
        <dbReference type="Proteomes" id="UP000054018"/>
    </source>
</evidence>
<name>A0A0C9XI50_9AGAM</name>
<evidence type="ECO:0000313" key="2">
    <source>
        <dbReference type="EMBL" id="KIK11970.1"/>
    </source>
</evidence>
<protein>
    <submittedName>
        <fullName evidence="2">Unplaced genomic scaffold scaffold_449, whole genome shotgun sequence</fullName>
    </submittedName>
</protein>
<dbReference type="HOGENOM" id="CLU_2905047_0_0_1"/>
<feature type="region of interest" description="Disordered" evidence="1">
    <location>
        <begin position="1"/>
        <end position="21"/>
    </location>
</feature>
<evidence type="ECO:0000256" key="1">
    <source>
        <dbReference type="SAM" id="MobiDB-lite"/>
    </source>
</evidence>
<dbReference type="EMBL" id="KN834133">
    <property type="protein sequence ID" value="KIK11970.1"/>
    <property type="molecule type" value="Genomic_DNA"/>
</dbReference>
<keyword evidence="3" id="KW-1185">Reference proteome</keyword>
<reference evidence="3" key="2">
    <citation type="submission" date="2015-01" db="EMBL/GenBank/DDBJ databases">
        <title>Evolutionary Origins and Diversification of the Mycorrhizal Mutualists.</title>
        <authorList>
            <consortium name="DOE Joint Genome Institute"/>
            <consortium name="Mycorrhizal Genomics Consortium"/>
            <person name="Kohler A."/>
            <person name="Kuo A."/>
            <person name="Nagy L.G."/>
            <person name="Floudas D."/>
            <person name="Copeland A."/>
            <person name="Barry K.W."/>
            <person name="Cichocki N."/>
            <person name="Veneault-Fourrey C."/>
            <person name="LaButti K."/>
            <person name="Lindquist E.A."/>
            <person name="Lipzen A."/>
            <person name="Lundell T."/>
            <person name="Morin E."/>
            <person name="Murat C."/>
            <person name="Riley R."/>
            <person name="Ohm R."/>
            <person name="Sun H."/>
            <person name="Tunlid A."/>
            <person name="Henrissat B."/>
            <person name="Grigoriev I.V."/>
            <person name="Hibbett D.S."/>
            <person name="Martin F."/>
        </authorList>
    </citation>
    <scope>NUCLEOTIDE SEQUENCE [LARGE SCALE GENOMIC DNA]</scope>
    <source>
        <strain evidence="3">441</strain>
    </source>
</reference>
<accession>A0A0C9XI50</accession>
<reference evidence="2 3" key="1">
    <citation type="submission" date="2014-04" db="EMBL/GenBank/DDBJ databases">
        <authorList>
            <consortium name="DOE Joint Genome Institute"/>
            <person name="Kuo A."/>
            <person name="Kohler A."/>
            <person name="Costa M.D."/>
            <person name="Nagy L.G."/>
            <person name="Floudas D."/>
            <person name="Copeland A."/>
            <person name="Barry K.W."/>
            <person name="Cichocki N."/>
            <person name="Veneault-Fourrey C."/>
            <person name="LaButti K."/>
            <person name="Lindquist E.A."/>
            <person name="Lipzen A."/>
            <person name="Lundell T."/>
            <person name="Morin E."/>
            <person name="Murat C."/>
            <person name="Sun H."/>
            <person name="Tunlid A."/>
            <person name="Henrissat B."/>
            <person name="Grigoriev I.V."/>
            <person name="Hibbett D.S."/>
            <person name="Martin F."/>
            <person name="Nordberg H.P."/>
            <person name="Cantor M.N."/>
            <person name="Hua S.X."/>
        </authorList>
    </citation>
    <scope>NUCLEOTIDE SEQUENCE [LARGE SCALE GENOMIC DNA]</scope>
    <source>
        <strain evidence="2 3">441</strain>
    </source>
</reference>
<dbReference type="AlphaFoldDB" id="A0A0C9XI50"/>
<sequence length="62" mass="6923">MTTLSPEGRGYHGLPRTPSSDTALPVLESNLLSLTIVKFHYRARYLEMLYIVSLKLGRQSGS</sequence>
<dbReference type="Proteomes" id="UP000054018">
    <property type="component" value="Unassembled WGS sequence"/>
</dbReference>
<gene>
    <name evidence="2" type="ORF">PISMIDRAFT_468338</name>
</gene>
<proteinExistence type="predicted"/>